<dbReference type="GO" id="GO:0120009">
    <property type="term" value="P:intermembrane lipid transfer"/>
    <property type="evidence" value="ECO:0007669"/>
    <property type="project" value="UniProtKB-ARBA"/>
</dbReference>
<dbReference type="GO" id="GO:0005829">
    <property type="term" value="C:cytosol"/>
    <property type="evidence" value="ECO:0007669"/>
    <property type="project" value="TreeGrafter"/>
</dbReference>
<dbReference type="PROSITE" id="PS01013">
    <property type="entry name" value="OSBP"/>
    <property type="match status" value="1"/>
</dbReference>
<evidence type="ECO:0000256" key="5">
    <source>
        <dbReference type="ARBA" id="ARBA00023121"/>
    </source>
</evidence>
<dbReference type="Proteomes" id="UP000039865">
    <property type="component" value="Unassembled WGS sequence"/>
</dbReference>
<dbReference type="PANTHER" id="PTHR10972:SF205">
    <property type="entry name" value="OXYSTEROL-BINDING PROTEIN 1"/>
    <property type="match status" value="1"/>
</dbReference>
<dbReference type="InterPro" id="IPR000648">
    <property type="entry name" value="Oxysterol-bd"/>
</dbReference>
<dbReference type="Gene3D" id="2.30.29.30">
    <property type="entry name" value="Pleckstrin-homology domain (PH domain)/Phosphotyrosine-binding domain (PTB)"/>
    <property type="match status" value="1"/>
</dbReference>
<dbReference type="FunCoup" id="A0A077ZWZ1">
    <property type="interactions" value="27"/>
</dbReference>
<reference evidence="10 11" key="1">
    <citation type="submission" date="2014-06" db="EMBL/GenBank/DDBJ databases">
        <authorList>
            <person name="Swart Estienne"/>
        </authorList>
    </citation>
    <scope>NUCLEOTIDE SEQUENCE [LARGE SCALE GENOMIC DNA]</scope>
    <source>
        <strain evidence="10 11">130c</strain>
    </source>
</reference>
<keyword evidence="5" id="KW-0446">Lipid-binding</keyword>
<feature type="region of interest" description="Disordered" evidence="8">
    <location>
        <begin position="374"/>
        <end position="401"/>
    </location>
</feature>
<dbReference type="OrthoDB" id="1854502at2759"/>
<proteinExistence type="inferred from homology"/>
<dbReference type="Pfam" id="PF01237">
    <property type="entry name" value="Oxysterol_BP"/>
    <property type="match status" value="1"/>
</dbReference>
<keyword evidence="2" id="KW-0813">Transport</keyword>
<feature type="domain" description="PH" evidence="9">
    <location>
        <begin position="32"/>
        <end position="123"/>
    </location>
</feature>
<evidence type="ECO:0000313" key="11">
    <source>
        <dbReference type="Proteomes" id="UP000039865"/>
    </source>
</evidence>
<dbReference type="AlphaFoldDB" id="A0A077ZWZ1"/>
<dbReference type="InterPro" id="IPR037239">
    <property type="entry name" value="OSBP_sf"/>
</dbReference>
<evidence type="ECO:0000256" key="2">
    <source>
        <dbReference type="ARBA" id="ARBA00022448"/>
    </source>
</evidence>
<dbReference type="GO" id="GO:0032934">
    <property type="term" value="F:sterol binding"/>
    <property type="evidence" value="ECO:0007669"/>
    <property type="project" value="TreeGrafter"/>
</dbReference>
<dbReference type="PROSITE" id="PS50003">
    <property type="entry name" value="PH_DOMAIN"/>
    <property type="match status" value="1"/>
</dbReference>
<accession>A0A077ZWZ1</accession>
<keyword evidence="4" id="KW-0445">Lipid transport</keyword>
<dbReference type="Gene3D" id="3.30.70.3490">
    <property type="match status" value="1"/>
</dbReference>
<evidence type="ECO:0000256" key="3">
    <source>
        <dbReference type="ARBA" id="ARBA00022553"/>
    </source>
</evidence>
<evidence type="ECO:0000256" key="6">
    <source>
        <dbReference type="RuleBase" id="RU003844"/>
    </source>
</evidence>
<evidence type="ECO:0000256" key="4">
    <source>
        <dbReference type="ARBA" id="ARBA00023055"/>
    </source>
</evidence>
<dbReference type="SUPFAM" id="SSF144000">
    <property type="entry name" value="Oxysterol-binding protein-like"/>
    <property type="match status" value="1"/>
</dbReference>
<dbReference type="InterPro" id="IPR001849">
    <property type="entry name" value="PH_domain"/>
</dbReference>
<evidence type="ECO:0000259" key="9">
    <source>
        <dbReference type="PROSITE" id="PS50003"/>
    </source>
</evidence>
<dbReference type="InterPro" id="IPR018494">
    <property type="entry name" value="Oxysterol-bd_CS"/>
</dbReference>
<comment type="similarity">
    <text evidence="1 6">Belongs to the OSBP family.</text>
</comment>
<name>A0A077ZWZ1_STYLE</name>
<dbReference type="Gene3D" id="2.40.160.120">
    <property type="match status" value="1"/>
</dbReference>
<gene>
    <name evidence="10" type="primary">Contig15693.g16716</name>
    <name evidence="10" type="ORF">STYLEM_3359</name>
</gene>
<dbReference type="SMART" id="SM00233">
    <property type="entry name" value="PH"/>
    <property type="match status" value="1"/>
</dbReference>
<feature type="coiled-coil region" evidence="7">
    <location>
        <begin position="185"/>
        <end position="228"/>
    </location>
</feature>
<dbReference type="FunFam" id="2.40.160.120:FF:000001">
    <property type="entry name" value="Oxysterol-binding protein"/>
    <property type="match status" value="1"/>
</dbReference>
<evidence type="ECO:0000256" key="1">
    <source>
        <dbReference type="ARBA" id="ARBA00008842"/>
    </source>
</evidence>
<dbReference type="OMA" id="LCKIKFK"/>
<feature type="compositionally biased region" description="Acidic residues" evidence="8">
    <location>
        <begin position="382"/>
        <end position="395"/>
    </location>
</feature>
<keyword evidence="3" id="KW-0597">Phosphoprotein</keyword>
<keyword evidence="7" id="KW-0175">Coiled coil</keyword>
<organism evidence="10 11">
    <name type="scientific">Stylonychia lemnae</name>
    <name type="common">Ciliate</name>
    <dbReference type="NCBI Taxonomy" id="5949"/>
    <lineage>
        <taxon>Eukaryota</taxon>
        <taxon>Sar</taxon>
        <taxon>Alveolata</taxon>
        <taxon>Ciliophora</taxon>
        <taxon>Intramacronucleata</taxon>
        <taxon>Spirotrichea</taxon>
        <taxon>Stichotrichia</taxon>
        <taxon>Sporadotrichida</taxon>
        <taxon>Oxytrichidae</taxon>
        <taxon>Stylonychinae</taxon>
        <taxon>Stylonychia</taxon>
    </lineage>
</organism>
<dbReference type="Pfam" id="PF00169">
    <property type="entry name" value="PH"/>
    <property type="match status" value="1"/>
</dbReference>
<dbReference type="InParanoid" id="A0A077ZWZ1"/>
<dbReference type="SUPFAM" id="SSF50729">
    <property type="entry name" value="PH domain-like"/>
    <property type="match status" value="1"/>
</dbReference>
<evidence type="ECO:0000313" key="10">
    <source>
        <dbReference type="EMBL" id="CDW74380.1"/>
    </source>
</evidence>
<evidence type="ECO:0000256" key="7">
    <source>
        <dbReference type="SAM" id="Coils"/>
    </source>
</evidence>
<dbReference type="GO" id="GO:0016020">
    <property type="term" value="C:membrane"/>
    <property type="evidence" value="ECO:0007669"/>
    <property type="project" value="TreeGrafter"/>
</dbReference>
<dbReference type="PANTHER" id="PTHR10972">
    <property type="entry name" value="OXYSTEROL-BINDING PROTEIN-RELATED"/>
    <property type="match status" value="1"/>
</dbReference>
<dbReference type="InterPro" id="IPR011993">
    <property type="entry name" value="PH-like_dom_sf"/>
</dbReference>
<sequence>MSSVQSLRPSNAAFSSFAQGGNQTIISLDKNKFIKDGYVLKQGVFKRFNNKYHMIVEDTFLRYGKVGKTKIHTIDLKDSASIIPDAKSKRQFKVKTPKKNLHFRCETDIDQEEWVKILSTISDKFQDKELSIPKMEVTTQEQINTFQQPAQASSRIKSSRSQKGMNLTSLSDTLKNQDSDLNNAIQGSEKTFQDLEGEISKLEAEQDIKKFKERVQNILDASKRFKKEQSTVFKVIKRTNKNLHQIVEYIALNEIQRNPVEFIKKESEIKSRETQNLGGQGDEFYSFEEDSKLNGAHEPEFKSPHPEVTAKGNKLNYLEEKKDSDINDDVVMTEGLDDVFHDANDFFPSESVLVPGGQGGMIQNRKTYRQSVKVNTSGGDTIQEDEKEEDQDDQYDPPTRTVLPFFKDPKNKISVWTILKDSIGKDITKLSVPVYFNDPVNILQKCCNSQEYHEMLELAIAEPDPIKRLGLVSVYSITILTNIERNSSKPFNPLLGETFEYVDEKMRFFAEQVSHHPPVTGFICFGKAGYRIWSNHKQKSKFTGKSLNFMALGRIYVELDATNEKFEIQQPVVSAHNLIIGTPYVDLGGKSIIRNCSREGEYCELEFHKRGWSASSAFKLDGEVFNSRKEVIYKIEGKWSERVNLINNKTGNKEYTWIKEAYPENWEYMYGMTRFGLQMNYFPNFMQKIVAPTDTRRRPDQRALENGDMKLAGFEKNRLEEKQRAVRRYNEKNNILYKPVYFEERFNPEDNQMYFMYNGTYFEKDRPEQNWAKLPDLYSEKLPTEVEEFEKKKK</sequence>
<keyword evidence="11" id="KW-1185">Reference proteome</keyword>
<protein>
    <submittedName>
        <fullName evidence="10">Oxysterol-binding protein</fullName>
    </submittedName>
</protein>
<evidence type="ECO:0000256" key="8">
    <source>
        <dbReference type="SAM" id="MobiDB-lite"/>
    </source>
</evidence>
<dbReference type="EMBL" id="CCKQ01003258">
    <property type="protein sequence ID" value="CDW74380.1"/>
    <property type="molecule type" value="Genomic_DNA"/>
</dbReference>